<dbReference type="CDD" id="cd16431">
    <property type="entry name" value="IcmE"/>
    <property type="match status" value="1"/>
</dbReference>
<dbReference type="EMBL" id="LR536452">
    <property type="protein sequence ID" value="VFU17623.1"/>
    <property type="molecule type" value="Genomic_DNA"/>
</dbReference>
<protein>
    <submittedName>
        <fullName evidence="1">Intracellular multiplication protein IcmE</fullName>
    </submittedName>
</protein>
<geneLocation type="plasmid" evidence="1 2">
    <name>3</name>
</geneLocation>
<evidence type="ECO:0000313" key="2">
    <source>
        <dbReference type="Proteomes" id="UP000294360"/>
    </source>
</evidence>
<dbReference type="KEGG" id="mtun:MTUNDRAET4_0161.2"/>
<proteinExistence type="predicted"/>
<evidence type="ECO:0000313" key="1">
    <source>
        <dbReference type="EMBL" id="VFU17623.1"/>
    </source>
</evidence>
<reference evidence="1 2" key="1">
    <citation type="submission" date="2019-03" db="EMBL/GenBank/DDBJ databases">
        <authorList>
            <person name="Kox A.R. M."/>
        </authorList>
    </citation>
    <scope>NUCLEOTIDE SEQUENCE [LARGE SCALE GENOMIC DNA]</scope>
    <source>
        <strain evidence="1">MTUNDRAET4 annotated genome</strain>
        <plasmid evidence="2">3</plasmid>
    </source>
</reference>
<dbReference type="AlphaFoldDB" id="A0A4U8Z7P6"/>
<sequence length="416" mass="42884">MSAGSTRKSLLAHFKGGVFNGVGRGGPGRLVMIVGVGGAMIALAVGLSINHQNDPVESKVAKMKAMNLLPGGTHSTPAQESLLLRHSQVEADKALKQNVSYTPPMRGSVDMNARAPAEIGLDLTPPPAPTPPVQVASLDVDVHPVPVPPPPYVAPETRDPPEARIEQISASTVSEMDPEVKKALNDMFSGWDGRPPRTDIVLAPAEMNAGEASGRPAATPERAVAAPARDVEQVVLVPAGRGIYAHTVLSVNSDTGGPIILEADTGPLVGDRMLGTFSKNQGERLVVRVTSIEHRGKSLQVAGLVVAPDSMETSVASSVDEHYFERFALPAAAAFVEGLGQAVAMTNATTSVSPFGGTTTTYGSLNFKQQAAVAAGAAAQAVGSALQSSTPKGPTINLASNVGVGVVFLSNVTEPK</sequence>
<keyword evidence="1" id="KW-0614">Plasmid</keyword>
<dbReference type="InterPro" id="IPR049855">
    <property type="entry name" value="DotG/IcmE-like_C"/>
</dbReference>
<gene>
    <name evidence="1" type="ORF">MTUNDRAET4_0161</name>
</gene>
<organism evidence="1 2">
    <name type="scientific">Methylocella tundrae</name>
    <dbReference type="NCBI Taxonomy" id="227605"/>
    <lineage>
        <taxon>Bacteria</taxon>
        <taxon>Pseudomonadati</taxon>
        <taxon>Pseudomonadota</taxon>
        <taxon>Alphaproteobacteria</taxon>
        <taxon>Hyphomicrobiales</taxon>
        <taxon>Beijerinckiaceae</taxon>
        <taxon>Methylocella</taxon>
    </lineage>
</organism>
<accession>A0A4U8Z7P6</accession>
<dbReference type="Proteomes" id="UP000294360">
    <property type="component" value="Plasmid 3"/>
</dbReference>
<name>A0A4U8Z7P6_METTU</name>